<feature type="compositionally biased region" description="Polar residues" evidence="1">
    <location>
        <begin position="67"/>
        <end position="77"/>
    </location>
</feature>
<feature type="region of interest" description="Disordered" evidence="1">
    <location>
        <begin position="46"/>
        <end position="77"/>
    </location>
</feature>
<evidence type="ECO:0000313" key="3">
    <source>
        <dbReference type="Proteomes" id="UP001501204"/>
    </source>
</evidence>
<gene>
    <name evidence="2" type="ORF">GCM10009767_35480</name>
</gene>
<dbReference type="Proteomes" id="UP001501204">
    <property type="component" value="Unassembled WGS sequence"/>
</dbReference>
<dbReference type="RefSeq" id="WP_344124768.1">
    <property type="nucleotide sequence ID" value="NZ_BAAAOA010000046.1"/>
</dbReference>
<protein>
    <recommendedName>
        <fullName evidence="4">Secreted protein</fullName>
    </recommendedName>
</protein>
<dbReference type="EMBL" id="BAAAOA010000046">
    <property type="protein sequence ID" value="GAA1774377.1"/>
    <property type="molecule type" value="Genomic_DNA"/>
</dbReference>
<reference evidence="3" key="1">
    <citation type="journal article" date="2019" name="Int. J. Syst. Evol. Microbiol.">
        <title>The Global Catalogue of Microorganisms (GCM) 10K type strain sequencing project: providing services to taxonomists for standard genome sequencing and annotation.</title>
        <authorList>
            <consortium name="The Broad Institute Genomics Platform"/>
            <consortium name="The Broad Institute Genome Sequencing Center for Infectious Disease"/>
            <person name="Wu L."/>
            <person name="Ma J."/>
        </authorList>
    </citation>
    <scope>NUCLEOTIDE SEQUENCE [LARGE SCALE GENOMIC DNA]</scope>
    <source>
        <strain evidence="3">JCM 14735</strain>
    </source>
</reference>
<name>A0ABP4XE72_9MICC</name>
<accession>A0ABP4XE72</accession>
<proteinExistence type="predicted"/>
<evidence type="ECO:0000313" key="2">
    <source>
        <dbReference type="EMBL" id="GAA1774377.1"/>
    </source>
</evidence>
<evidence type="ECO:0008006" key="4">
    <source>
        <dbReference type="Google" id="ProtNLM"/>
    </source>
</evidence>
<organism evidence="2 3">
    <name type="scientific">Kocuria aegyptia</name>
    <dbReference type="NCBI Taxonomy" id="330943"/>
    <lineage>
        <taxon>Bacteria</taxon>
        <taxon>Bacillati</taxon>
        <taxon>Actinomycetota</taxon>
        <taxon>Actinomycetes</taxon>
        <taxon>Micrococcales</taxon>
        <taxon>Micrococcaceae</taxon>
        <taxon>Kocuria</taxon>
    </lineage>
</organism>
<comment type="caution">
    <text evidence="2">The sequence shown here is derived from an EMBL/GenBank/DDBJ whole genome shotgun (WGS) entry which is preliminary data.</text>
</comment>
<sequence length="77" mass="8132">MRSRVLTTTIAFLAVALLAVGGAGHCLCLVDLDELVRQDVLQEAGQPQRLAQHRRHQAIGVRPEATSPGSSRTGAGC</sequence>
<evidence type="ECO:0000256" key="1">
    <source>
        <dbReference type="SAM" id="MobiDB-lite"/>
    </source>
</evidence>
<keyword evidence="3" id="KW-1185">Reference proteome</keyword>